<dbReference type="Proteomes" id="UP001501371">
    <property type="component" value="Unassembled WGS sequence"/>
</dbReference>
<accession>A0ABN1UYL8</accession>
<evidence type="ECO:0000313" key="3">
    <source>
        <dbReference type="Proteomes" id="UP001501371"/>
    </source>
</evidence>
<dbReference type="RefSeq" id="WP_344279374.1">
    <property type="nucleotide sequence ID" value="NZ_BAAAKV010000041.1"/>
</dbReference>
<keyword evidence="3" id="KW-1185">Reference proteome</keyword>
<gene>
    <name evidence="2" type="ORF">GCM10009654_44080</name>
</gene>
<evidence type="ECO:0000313" key="2">
    <source>
        <dbReference type="EMBL" id="GAA1182033.1"/>
    </source>
</evidence>
<reference evidence="2 3" key="1">
    <citation type="journal article" date="2019" name="Int. J. Syst. Evol. Microbiol.">
        <title>The Global Catalogue of Microorganisms (GCM) 10K type strain sequencing project: providing services to taxonomists for standard genome sequencing and annotation.</title>
        <authorList>
            <consortium name="The Broad Institute Genomics Platform"/>
            <consortium name="The Broad Institute Genome Sequencing Center for Infectious Disease"/>
            <person name="Wu L."/>
            <person name="Ma J."/>
        </authorList>
    </citation>
    <scope>NUCLEOTIDE SEQUENCE [LARGE SCALE GENOMIC DNA]</scope>
    <source>
        <strain evidence="2 3">JCM 12696</strain>
    </source>
</reference>
<protein>
    <submittedName>
        <fullName evidence="2">Uncharacterized protein</fullName>
    </submittedName>
</protein>
<feature type="compositionally biased region" description="Basic and acidic residues" evidence="1">
    <location>
        <begin position="43"/>
        <end position="56"/>
    </location>
</feature>
<evidence type="ECO:0000256" key="1">
    <source>
        <dbReference type="SAM" id="MobiDB-lite"/>
    </source>
</evidence>
<name>A0ABN1UYL8_9ACTN</name>
<proteinExistence type="predicted"/>
<sequence>MANETDSSPGTRGTRSTARQRLATLMAAYGSNGTLLLPLSAHLPDEAAPEHPEGEAGRVPSGTSA</sequence>
<feature type="region of interest" description="Disordered" evidence="1">
    <location>
        <begin position="40"/>
        <end position="65"/>
    </location>
</feature>
<dbReference type="EMBL" id="BAAAKV010000041">
    <property type="protein sequence ID" value="GAA1182033.1"/>
    <property type="molecule type" value="Genomic_DNA"/>
</dbReference>
<feature type="region of interest" description="Disordered" evidence="1">
    <location>
        <begin position="1"/>
        <end position="20"/>
    </location>
</feature>
<feature type="compositionally biased region" description="Polar residues" evidence="1">
    <location>
        <begin position="1"/>
        <end position="19"/>
    </location>
</feature>
<organism evidence="2 3">
    <name type="scientific">Streptomyces hebeiensis</name>
    <dbReference type="NCBI Taxonomy" id="229486"/>
    <lineage>
        <taxon>Bacteria</taxon>
        <taxon>Bacillati</taxon>
        <taxon>Actinomycetota</taxon>
        <taxon>Actinomycetes</taxon>
        <taxon>Kitasatosporales</taxon>
        <taxon>Streptomycetaceae</taxon>
        <taxon>Streptomyces</taxon>
    </lineage>
</organism>
<comment type="caution">
    <text evidence="2">The sequence shown here is derived from an EMBL/GenBank/DDBJ whole genome shotgun (WGS) entry which is preliminary data.</text>
</comment>